<keyword evidence="2" id="KW-0680">Restriction system</keyword>
<dbReference type="InterPro" id="IPR000055">
    <property type="entry name" value="Restrct_endonuc_typeI_TRD"/>
</dbReference>
<dbReference type="InterPro" id="IPR052021">
    <property type="entry name" value="Type-I_RS_S_subunit"/>
</dbReference>
<evidence type="ECO:0000256" key="2">
    <source>
        <dbReference type="ARBA" id="ARBA00022747"/>
    </source>
</evidence>
<dbReference type="PANTHER" id="PTHR30408">
    <property type="entry name" value="TYPE-1 RESTRICTION ENZYME ECOKI SPECIFICITY PROTEIN"/>
    <property type="match status" value="1"/>
</dbReference>
<dbReference type="GO" id="GO:0004519">
    <property type="term" value="F:endonuclease activity"/>
    <property type="evidence" value="ECO:0007669"/>
    <property type="project" value="UniProtKB-KW"/>
</dbReference>
<organism evidence="6 7">
    <name type="scientific">Caproiciproducens faecalis</name>
    <dbReference type="NCBI Taxonomy" id="2820301"/>
    <lineage>
        <taxon>Bacteria</taxon>
        <taxon>Bacillati</taxon>
        <taxon>Bacillota</taxon>
        <taxon>Clostridia</taxon>
        <taxon>Eubacteriales</taxon>
        <taxon>Acutalibacteraceae</taxon>
        <taxon>Caproiciproducens</taxon>
    </lineage>
</organism>
<dbReference type="Gene3D" id="3.90.220.20">
    <property type="entry name" value="DNA methylase specificity domains"/>
    <property type="match status" value="2"/>
</dbReference>
<keyword evidence="6" id="KW-0255">Endonuclease</keyword>
<feature type="domain" description="Type I restriction modification DNA specificity" evidence="5">
    <location>
        <begin position="229"/>
        <end position="385"/>
    </location>
</feature>
<keyword evidence="7" id="KW-1185">Reference proteome</keyword>
<evidence type="ECO:0000256" key="3">
    <source>
        <dbReference type="ARBA" id="ARBA00023125"/>
    </source>
</evidence>
<evidence type="ECO:0000313" key="7">
    <source>
        <dbReference type="Proteomes" id="UP000719942"/>
    </source>
</evidence>
<name>A0ABS7DIY2_9FIRM</name>
<reference evidence="6 7" key="1">
    <citation type="submission" date="2021-03" db="EMBL/GenBank/DDBJ databases">
        <title>Caproiciproducens sp. nov. isolated from feces of cow.</title>
        <authorList>
            <person name="Choi J.-Y."/>
        </authorList>
    </citation>
    <scope>NUCLEOTIDE SEQUENCE [LARGE SCALE GENOMIC DNA]</scope>
    <source>
        <strain evidence="6 7">AGMB10547</strain>
    </source>
</reference>
<sequence>MVKEGYKQTEAGFIPEDWDTITFRECFDVLPNNTLSRAELNYNSGKIKNIHYGDVLIKFPEILDCERETLPFVNPECVSKLSTAVLQDGDIIIADTAEDNTVGKATEVIGIGEQRIVSGLHTIPCRPKQKDRFALKWLGYYVNHRVYHDQLLPFVTGIKVSSISKGAIADTVIAIPKKDEQKHIVEVLSDMDNLIISLEELIVKKKAIMEGAMQELLTGQCRLPGFEGEWKNFALSDVATIVMGQSPDSKYYNEVQGTPLVQGNADIENRKTIIRFYTTCVTKQAYKGDIIFTVRAPVGNVAHATFDCCLGRGVCAFRNASQFLYHLLVYKQESWSELSTGSTFDSINSDNLSKVEFNMPIDEGERDAIAEVLTSMDSEIESLQLKLEKYKKMKSGMMDELLTGKVRLV</sequence>
<proteinExistence type="inferred from homology"/>
<gene>
    <name evidence="6" type="ORF">J5W02_00345</name>
</gene>
<keyword evidence="6" id="KW-0378">Hydrolase</keyword>
<keyword evidence="4" id="KW-0175">Coiled coil</keyword>
<evidence type="ECO:0000313" key="6">
    <source>
        <dbReference type="EMBL" id="MBW7571249.1"/>
    </source>
</evidence>
<dbReference type="PANTHER" id="PTHR30408:SF12">
    <property type="entry name" value="TYPE I RESTRICTION ENZYME MJAVIII SPECIFICITY SUBUNIT"/>
    <property type="match status" value="1"/>
</dbReference>
<comment type="caution">
    <text evidence="6">The sequence shown here is derived from an EMBL/GenBank/DDBJ whole genome shotgun (WGS) entry which is preliminary data.</text>
</comment>
<comment type="similarity">
    <text evidence="1">Belongs to the type-I restriction system S methylase family.</text>
</comment>
<evidence type="ECO:0000259" key="5">
    <source>
        <dbReference type="Pfam" id="PF01420"/>
    </source>
</evidence>
<dbReference type="Pfam" id="PF01420">
    <property type="entry name" value="Methylase_S"/>
    <property type="match status" value="2"/>
</dbReference>
<keyword evidence="3" id="KW-0238">DNA-binding</keyword>
<dbReference type="RefSeq" id="WP_219938443.1">
    <property type="nucleotide sequence ID" value="NZ_JAGFNZ010000001.1"/>
</dbReference>
<feature type="coiled-coil region" evidence="4">
    <location>
        <begin position="373"/>
        <end position="400"/>
    </location>
</feature>
<evidence type="ECO:0000256" key="4">
    <source>
        <dbReference type="SAM" id="Coils"/>
    </source>
</evidence>
<protein>
    <submittedName>
        <fullName evidence="6">Restriction endonuclease subunit S</fullName>
    </submittedName>
</protein>
<dbReference type="InterPro" id="IPR044946">
    <property type="entry name" value="Restrct_endonuc_typeI_TRD_sf"/>
</dbReference>
<dbReference type="EMBL" id="JAGFNZ010000001">
    <property type="protein sequence ID" value="MBW7571249.1"/>
    <property type="molecule type" value="Genomic_DNA"/>
</dbReference>
<accession>A0ABS7DIY2</accession>
<feature type="domain" description="Type I restriction modification DNA specificity" evidence="5">
    <location>
        <begin position="15"/>
        <end position="200"/>
    </location>
</feature>
<dbReference type="Gene3D" id="1.10.287.1120">
    <property type="entry name" value="Bipartite methylase S protein"/>
    <property type="match status" value="2"/>
</dbReference>
<keyword evidence="6" id="KW-0540">Nuclease</keyword>
<dbReference type="Proteomes" id="UP000719942">
    <property type="component" value="Unassembled WGS sequence"/>
</dbReference>
<dbReference type="SUPFAM" id="SSF116734">
    <property type="entry name" value="DNA methylase specificity domain"/>
    <property type="match status" value="2"/>
</dbReference>
<evidence type="ECO:0000256" key="1">
    <source>
        <dbReference type="ARBA" id="ARBA00010923"/>
    </source>
</evidence>